<protein>
    <submittedName>
        <fullName evidence="1">Uncharacterized protein</fullName>
    </submittedName>
</protein>
<proteinExistence type="predicted"/>
<reference evidence="1 2" key="1">
    <citation type="submission" date="2014-03" db="EMBL/GenBank/DDBJ databases">
        <title>Genome sequence of Clostridium litorale W6, DSM 5388.</title>
        <authorList>
            <person name="Poehlein A."/>
            <person name="Jagirdar A."/>
            <person name="Khonsari B."/>
            <person name="Chibani C.M."/>
            <person name="Gutierrez Gutierrez D.A."/>
            <person name="Davydova E."/>
            <person name="Alghaithi H.S."/>
            <person name="Nair K.P."/>
            <person name="Dhamotharan K."/>
            <person name="Chandran L."/>
            <person name="G W."/>
            <person name="Daniel R."/>
        </authorList>
    </citation>
    <scope>NUCLEOTIDE SEQUENCE [LARGE SCALE GENOMIC DNA]</scope>
    <source>
        <strain evidence="1 2">W6</strain>
    </source>
</reference>
<evidence type="ECO:0000313" key="1">
    <source>
        <dbReference type="EMBL" id="KDR95924.1"/>
    </source>
</evidence>
<dbReference type="Proteomes" id="UP000027946">
    <property type="component" value="Unassembled WGS sequence"/>
</dbReference>
<organism evidence="1 2">
    <name type="scientific">Peptoclostridium litorale DSM 5388</name>
    <dbReference type="NCBI Taxonomy" id="1121324"/>
    <lineage>
        <taxon>Bacteria</taxon>
        <taxon>Bacillati</taxon>
        <taxon>Bacillota</taxon>
        <taxon>Clostridia</taxon>
        <taxon>Peptostreptococcales</taxon>
        <taxon>Peptoclostridiaceae</taxon>
        <taxon>Peptoclostridium</taxon>
    </lineage>
</organism>
<keyword evidence="2" id="KW-1185">Reference proteome</keyword>
<comment type="caution">
    <text evidence="1">The sequence shown here is derived from an EMBL/GenBank/DDBJ whole genome shotgun (WGS) entry which is preliminary data.</text>
</comment>
<dbReference type="STRING" id="1121324.CLIT_8c00930"/>
<dbReference type="EMBL" id="JJMM01000008">
    <property type="protein sequence ID" value="KDR95924.1"/>
    <property type="molecule type" value="Genomic_DNA"/>
</dbReference>
<gene>
    <name evidence="1" type="ORF">CLIT_8c00930</name>
</gene>
<dbReference type="AlphaFoldDB" id="A0A069RFV4"/>
<name>A0A069RFV4_PEPLI</name>
<accession>A0A069RFV4</accession>
<evidence type="ECO:0000313" key="2">
    <source>
        <dbReference type="Proteomes" id="UP000027946"/>
    </source>
</evidence>
<sequence length="32" mass="3985">MVKLRVQGLPEEVEVWKKENIRGYKKKREREK</sequence>